<accession>A0ABS0SV84</accession>
<evidence type="ECO:0000259" key="8">
    <source>
        <dbReference type="Pfam" id="PF00082"/>
    </source>
</evidence>
<evidence type="ECO:0000256" key="3">
    <source>
        <dbReference type="ARBA" id="ARBA00022801"/>
    </source>
</evidence>
<feature type="region of interest" description="Disordered" evidence="6">
    <location>
        <begin position="406"/>
        <end position="425"/>
    </location>
</feature>
<organism evidence="9 10">
    <name type="scientific">Caulobacter hibisci</name>
    <dbReference type="NCBI Taxonomy" id="2035993"/>
    <lineage>
        <taxon>Bacteria</taxon>
        <taxon>Pseudomonadati</taxon>
        <taxon>Pseudomonadota</taxon>
        <taxon>Alphaproteobacteria</taxon>
        <taxon>Caulobacterales</taxon>
        <taxon>Caulobacteraceae</taxon>
        <taxon>Caulobacter</taxon>
    </lineage>
</organism>
<feature type="signal peptide" evidence="7">
    <location>
        <begin position="1"/>
        <end position="22"/>
    </location>
</feature>
<gene>
    <name evidence="9" type="ORF">I4Q42_02795</name>
</gene>
<dbReference type="Proteomes" id="UP000639859">
    <property type="component" value="Unassembled WGS sequence"/>
</dbReference>
<comment type="caution">
    <text evidence="9">The sequence shown here is derived from an EMBL/GenBank/DDBJ whole genome shotgun (WGS) entry which is preliminary data.</text>
</comment>
<dbReference type="CDD" id="cd05561">
    <property type="entry name" value="Peptidases_S8_4"/>
    <property type="match status" value="1"/>
</dbReference>
<feature type="active site" description="Charge relay system" evidence="5">
    <location>
        <position position="191"/>
    </location>
</feature>
<dbReference type="PROSITE" id="PS51892">
    <property type="entry name" value="SUBTILASE"/>
    <property type="match status" value="1"/>
</dbReference>
<name>A0ABS0SV84_9CAUL</name>
<dbReference type="Gene3D" id="3.40.50.200">
    <property type="entry name" value="Peptidase S8/S53 domain"/>
    <property type="match status" value="1"/>
</dbReference>
<feature type="active site" description="Charge relay system" evidence="5">
    <location>
        <position position="371"/>
    </location>
</feature>
<proteinExistence type="inferred from homology"/>
<dbReference type="RefSeq" id="WP_198574528.1">
    <property type="nucleotide sequence ID" value="NZ_JADWOX010000001.1"/>
</dbReference>
<evidence type="ECO:0000256" key="6">
    <source>
        <dbReference type="SAM" id="MobiDB-lite"/>
    </source>
</evidence>
<dbReference type="PRINTS" id="PR00723">
    <property type="entry name" value="SUBTILISIN"/>
</dbReference>
<dbReference type="PROSITE" id="PS00138">
    <property type="entry name" value="SUBTILASE_SER"/>
    <property type="match status" value="1"/>
</dbReference>
<reference evidence="9 10" key="1">
    <citation type="submission" date="2020-11" db="EMBL/GenBank/DDBJ databases">
        <title>genome sequence of strain KACC 18849.</title>
        <authorList>
            <person name="Gao J."/>
            <person name="Zhang X."/>
        </authorList>
    </citation>
    <scope>NUCLEOTIDE SEQUENCE [LARGE SCALE GENOMIC DNA]</scope>
    <source>
        <strain evidence="9 10">KACC 18849</strain>
    </source>
</reference>
<protein>
    <submittedName>
        <fullName evidence="9">S8 family serine peptidase</fullName>
    </submittedName>
</protein>
<evidence type="ECO:0000256" key="4">
    <source>
        <dbReference type="ARBA" id="ARBA00022825"/>
    </source>
</evidence>
<evidence type="ECO:0000256" key="7">
    <source>
        <dbReference type="SAM" id="SignalP"/>
    </source>
</evidence>
<evidence type="ECO:0000256" key="5">
    <source>
        <dbReference type="PROSITE-ProRule" id="PRU01240"/>
    </source>
</evidence>
<keyword evidence="2 5" id="KW-0645">Protease</keyword>
<evidence type="ECO:0000313" key="9">
    <source>
        <dbReference type="EMBL" id="MBI1682588.1"/>
    </source>
</evidence>
<evidence type="ECO:0000313" key="10">
    <source>
        <dbReference type="Proteomes" id="UP000639859"/>
    </source>
</evidence>
<evidence type="ECO:0000256" key="2">
    <source>
        <dbReference type="ARBA" id="ARBA00022670"/>
    </source>
</evidence>
<dbReference type="PANTHER" id="PTHR43806:SF11">
    <property type="entry name" value="CEREVISIN-RELATED"/>
    <property type="match status" value="1"/>
</dbReference>
<keyword evidence="10" id="KW-1185">Reference proteome</keyword>
<keyword evidence="7" id="KW-0732">Signal</keyword>
<evidence type="ECO:0000256" key="1">
    <source>
        <dbReference type="ARBA" id="ARBA00011073"/>
    </source>
</evidence>
<dbReference type="EMBL" id="JADWOX010000001">
    <property type="protein sequence ID" value="MBI1682588.1"/>
    <property type="molecule type" value="Genomic_DNA"/>
</dbReference>
<dbReference type="InterPro" id="IPR036852">
    <property type="entry name" value="Peptidase_S8/S53_dom_sf"/>
</dbReference>
<keyword evidence="3 5" id="KW-0378">Hydrolase</keyword>
<dbReference type="InterPro" id="IPR015500">
    <property type="entry name" value="Peptidase_S8_subtilisin-rel"/>
</dbReference>
<dbReference type="InterPro" id="IPR023828">
    <property type="entry name" value="Peptidase_S8_Ser-AS"/>
</dbReference>
<dbReference type="SUPFAM" id="SSF52743">
    <property type="entry name" value="Subtilisin-like"/>
    <property type="match status" value="1"/>
</dbReference>
<feature type="active site" description="Charge relay system" evidence="5">
    <location>
        <position position="221"/>
    </location>
</feature>
<comment type="similarity">
    <text evidence="1 5">Belongs to the peptidase S8 family.</text>
</comment>
<feature type="domain" description="Peptidase S8/S53" evidence="8">
    <location>
        <begin position="182"/>
        <end position="419"/>
    </location>
</feature>
<dbReference type="InterPro" id="IPR000209">
    <property type="entry name" value="Peptidase_S8/S53_dom"/>
</dbReference>
<keyword evidence="4 5" id="KW-0720">Serine protease</keyword>
<sequence length="425" mass="42322">MRKRVALPVLAACALVLGPAAASRAQLLPGGLPSLPSRLPVVSDVVDGAQDLTTRTVEGARDLAGLDRLRALLRANPRTLEPDDQGRPAVRGELLAVSPSPQAVERALAKGFTVLRRERQGDLGIELVTLAPPRGTDARQAVRDLRALDPDGDYDFNHIYAGAGMAVAVGAAGAAGSAKPPGNGVRVGLVDGGVDVGHPDFKGVVIEQRGFAKGAPKVGAHGTATAALMAARDYGAAGPGARLLAADVYGAGRTGGSASAIVGALAWMSAAKVPVVNVSLVGPDNGALRAAVKALVGQGVLVAAAVGNDGPAAPPLYPASYPGVIAVTGVDRRGRVLPEAGANPQVAFAAPGAEVKAAAPGGRTANLRGTSFAAPVVAGRLARLAAAPDPVRARAAVQALGRDAADLGAPGPDKTFGAGRIDAGR</sequence>
<dbReference type="PANTHER" id="PTHR43806">
    <property type="entry name" value="PEPTIDASE S8"/>
    <property type="match status" value="1"/>
</dbReference>
<feature type="chain" id="PRO_5045834054" evidence="7">
    <location>
        <begin position="23"/>
        <end position="425"/>
    </location>
</feature>
<dbReference type="InterPro" id="IPR050131">
    <property type="entry name" value="Peptidase_S8_subtilisin-like"/>
</dbReference>
<dbReference type="Pfam" id="PF00082">
    <property type="entry name" value="Peptidase_S8"/>
    <property type="match status" value="1"/>
</dbReference>